<feature type="region of interest" description="Disordered" evidence="10">
    <location>
        <begin position="389"/>
        <end position="432"/>
    </location>
</feature>
<dbReference type="PANTHER" id="PTHR32438">
    <property type="entry name" value="4-ALPHA-GLUCANOTRANSFERASE DPE1, CHLOROPLASTIC/AMYLOPLASTIC"/>
    <property type="match status" value="1"/>
</dbReference>
<keyword evidence="5" id="KW-0328">Glycosyltransferase</keyword>
<evidence type="ECO:0000256" key="4">
    <source>
        <dbReference type="ARBA" id="ARBA00020295"/>
    </source>
</evidence>
<dbReference type="Gene3D" id="3.20.20.80">
    <property type="entry name" value="Glycosidases"/>
    <property type="match status" value="2"/>
</dbReference>
<gene>
    <name evidence="11" type="ordered locus">Shel_17010</name>
</gene>
<evidence type="ECO:0000256" key="7">
    <source>
        <dbReference type="ARBA" id="ARBA00023277"/>
    </source>
</evidence>
<dbReference type="AlphaFoldDB" id="C7N735"/>
<evidence type="ECO:0000256" key="3">
    <source>
        <dbReference type="ARBA" id="ARBA00012560"/>
    </source>
</evidence>
<evidence type="ECO:0000256" key="1">
    <source>
        <dbReference type="ARBA" id="ARBA00000439"/>
    </source>
</evidence>
<protein>
    <recommendedName>
        <fullName evidence="4">4-alpha-glucanotransferase</fullName>
        <ecNumber evidence="3">2.4.1.25</ecNumber>
    </recommendedName>
    <alternativeName>
        <fullName evidence="8">Amylomaltase</fullName>
    </alternativeName>
    <alternativeName>
        <fullName evidence="9">Disproportionating enzyme</fullName>
    </alternativeName>
</protein>
<dbReference type="CAZy" id="GH77">
    <property type="family name" value="Glycoside Hydrolase Family 77"/>
</dbReference>
<dbReference type="GO" id="GO:0005975">
    <property type="term" value="P:carbohydrate metabolic process"/>
    <property type="evidence" value="ECO:0007669"/>
    <property type="project" value="InterPro"/>
</dbReference>
<comment type="similarity">
    <text evidence="2">Belongs to the disproportionating enzyme family.</text>
</comment>
<keyword evidence="6 11" id="KW-0808">Transferase</keyword>
<reference evidence="11 12" key="1">
    <citation type="journal article" date="2009" name="Stand. Genomic Sci.">
        <title>Complete genome sequence of Slackia heliotrinireducens type strain (RHS 1).</title>
        <authorList>
            <person name="Pukall R."/>
            <person name="Lapidus A."/>
            <person name="Nolan M."/>
            <person name="Copeland A."/>
            <person name="Glavina Del Rio T."/>
            <person name="Lucas S."/>
            <person name="Chen F."/>
            <person name="Tice H."/>
            <person name="Cheng J.F."/>
            <person name="Chertkov O."/>
            <person name="Bruce D."/>
            <person name="Goodwin L."/>
            <person name="Kuske C."/>
            <person name="Brettin T."/>
            <person name="Detter J.C."/>
            <person name="Han C."/>
            <person name="Pitluck S."/>
            <person name="Pati A."/>
            <person name="Mavrommatis K."/>
            <person name="Ivanova N."/>
            <person name="Ovchinnikova G."/>
            <person name="Chen A."/>
            <person name="Palaniappan K."/>
            <person name="Schneider S."/>
            <person name="Rohde M."/>
            <person name="Chain P."/>
            <person name="D'haeseleer P."/>
            <person name="Goker M."/>
            <person name="Bristow J."/>
            <person name="Eisen J.A."/>
            <person name="Markowitz V."/>
            <person name="Kyrpides N.C."/>
            <person name="Klenk H.P."/>
            <person name="Hugenholtz P."/>
        </authorList>
    </citation>
    <scope>NUCLEOTIDE SEQUENCE [LARGE SCALE GENOMIC DNA]</scope>
    <source>
        <strain evidence="12">ATCC 29202 / DSM 20476 / NCTC 11029 / RHS 1</strain>
    </source>
</reference>
<evidence type="ECO:0000256" key="9">
    <source>
        <dbReference type="ARBA" id="ARBA00031501"/>
    </source>
</evidence>
<dbReference type="Proteomes" id="UP000002026">
    <property type="component" value="Chromosome"/>
</dbReference>
<evidence type="ECO:0000313" key="12">
    <source>
        <dbReference type="Proteomes" id="UP000002026"/>
    </source>
</evidence>
<name>C7N735_SLAHD</name>
<dbReference type="PANTHER" id="PTHR32438:SF5">
    <property type="entry name" value="4-ALPHA-GLUCANOTRANSFERASE DPE1, CHLOROPLASTIC_AMYLOPLASTIC"/>
    <property type="match status" value="1"/>
</dbReference>
<evidence type="ECO:0000256" key="8">
    <source>
        <dbReference type="ARBA" id="ARBA00031423"/>
    </source>
</evidence>
<evidence type="ECO:0000256" key="6">
    <source>
        <dbReference type="ARBA" id="ARBA00022679"/>
    </source>
</evidence>
<keyword evidence="12" id="KW-1185">Reference proteome</keyword>
<dbReference type="eggNOG" id="COG1640">
    <property type="taxonomic scope" value="Bacteria"/>
</dbReference>
<dbReference type="EC" id="2.4.1.25" evidence="3"/>
<dbReference type="HOGENOM" id="CLU_333669_0_0_11"/>
<dbReference type="EMBL" id="CP001684">
    <property type="protein sequence ID" value="ACV22720.1"/>
    <property type="molecule type" value="Genomic_DNA"/>
</dbReference>
<evidence type="ECO:0000256" key="2">
    <source>
        <dbReference type="ARBA" id="ARBA00005684"/>
    </source>
</evidence>
<evidence type="ECO:0000256" key="10">
    <source>
        <dbReference type="SAM" id="MobiDB-lite"/>
    </source>
</evidence>
<accession>C7N735</accession>
<comment type="catalytic activity">
    <reaction evidence="1">
        <text>Transfers a segment of a (1-&gt;4)-alpha-D-glucan to a new position in an acceptor, which may be glucose or a (1-&gt;4)-alpha-D-glucan.</text>
        <dbReference type="EC" id="2.4.1.25"/>
    </reaction>
</comment>
<dbReference type="STRING" id="471855.Shel_17010"/>
<dbReference type="InterPro" id="IPR017853">
    <property type="entry name" value="GH"/>
</dbReference>
<dbReference type="GO" id="GO:0004134">
    <property type="term" value="F:4-alpha-glucanotransferase activity"/>
    <property type="evidence" value="ECO:0007669"/>
    <property type="project" value="UniProtKB-EC"/>
</dbReference>
<keyword evidence="7" id="KW-0119">Carbohydrate metabolism</keyword>
<dbReference type="Pfam" id="PF02446">
    <property type="entry name" value="Glyco_hydro_77"/>
    <property type="match status" value="2"/>
</dbReference>
<sequence length="856" mass="94346">MQACHNSRDVAYRLPYGAVQQGESVALSIDLWDAQGAIVRLRTWTAESGERIYPMDAVVELHGAVRHKVELAFDGAGIVWYHFIIQMADGRVLRYGACDGKTGGEGRLYDWEPPSFQLTVCDPNGIAPSRDEDDLRRSQSMLGPVADFLLGRISAPELAEMIEALRENYPDETFRHALAFLEGMDDDRLLGLFSGLPESELTLNDGGPLVLDDHHAGIAKGRLWCASLLQMLSPAGTRQTESCPVVHTDRDCQAIFDNARDLRETLPLFMDGTFSCFAANEDVLGFWRRGADGTSACVLVNGSLQNAHDVFVPMTGEAVSEVIGGYDVPVCDASELDGRVDAPPKAQRYARVRLSQIGSAVVYFHPTQRLQLPMDAGLGVLAHITSLPVSKNPNAPEASDKADAGRTAPAASEKAEAERDPSGVPDKNPGTLGAPAREFVDWLAQAGARYWQVLPVNPTDEYGSPYAGISAFAGNTRLLERPSAPDTGDAADRDPDAYRRFCTREADWLEPYAAFMAIRQKLAATSDVEPLPWQDWPNAYRSFDPSVIQADPELREHAERCRRAQFEFEQQWDDLRRYANARGVLIVGDMPIYVSADSADVWANPELFQLEPDGRPAAVAGCPPDAFAEEGQLWGNPVYNWDALRESGYDWWLRRLQRAFRLYDFVRLDHFIGFSRYYRIPKGKPATEGNYCPGPGADLFRTAYEQFGPLPVIAEDLGSITPAVRALAAACGFPGMDVVQFADGNDPLSGWRPRPAKVAYTGTHDNQTLVGYVRKRYPDLDCQAAVDRLMRDVVTCEAPVAVLPLQDLMGLDDDARMNTPGTSQGNWTWQADRQALRQTGATLHALVDMRNASLEA</sequence>
<evidence type="ECO:0000256" key="5">
    <source>
        <dbReference type="ARBA" id="ARBA00022676"/>
    </source>
</evidence>
<proteinExistence type="inferred from homology"/>
<dbReference type="SUPFAM" id="SSF51445">
    <property type="entry name" value="(Trans)glycosidases"/>
    <property type="match status" value="1"/>
</dbReference>
<dbReference type="KEGG" id="shi:Shel_17010"/>
<organism evidence="11 12">
    <name type="scientific">Slackia heliotrinireducens (strain ATCC 29202 / DSM 20476 / NCTC 11029 / RHS 1)</name>
    <name type="common">Peptococcus heliotrinreducens</name>
    <dbReference type="NCBI Taxonomy" id="471855"/>
    <lineage>
        <taxon>Bacteria</taxon>
        <taxon>Bacillati</taxon>
        <taxon>Actinomycetota</taxon>
        <taxon>Coriobacteriia</taxon>
        <taxon>Eggerthellales</taxon>
        <taxon>Eggerthellaceae</taxon>
        <taxon>Slackia</taxon>
    </lineage>
</organism>
<dbReference type="InterPro" id="IPR003385">
    <property type="entry name" value="Glyco_hydro_77"/>
</dbReference>
<evidence type="ECO:0000313" key="11">
    <source>
        <dbReference type="EMBL" id="ACV22720.1"/>
    </source>
</evidence>